<accession>A0A1I5X906</accession>
<sequence>MVEKSVIARRLAYLDEYCRDLEEARTKVSWEQFSNDKVVRRYIERTLHTSKRASI</sequence>
<gene>
    <name evidence="1" type="ORF">SAMN05444406_12314</name>
</gene>
<dbReference type="AlphaFoldDB" id="A0A1I5X906"/>
<reference evidence="1 2" key="1">
    <citation type="submission" date="2016-10" db="EMBL/GenBank/DDBJ databases">
        <authorList>
            <person name="de Groot N.N."/>
        </authorList>
    </citation>
    <scope>NUCLEOTIDE SEQUENCE [LARGE SCALE GENOMIC DNA]</scope>
    <source>
        <strain evidence="1 2">DSM 20678</strain>
    </source>
</reference>
<proteinExistence type="predicted"/>
<organism evidence="1 2">
    <name type="scientific">Caldicoprobacter faecalis</name>
    <dbReference type="NCBI Taxonomy" id="937334"/>
    <lineage>
        <taxon>Bacteria</taxon>
        <taxon>Bacillati</taxon>
        <taxon>Bacillota</taxon>
        <taxon>Clostridia</taxon>
        <taxon>Caldicoprobacterales</taxon>
        <taxon>Caldicoprobacteraceae</taxon>
        <taxon>Caldicoprobacter</taxon>
    </lineage>
</organism>
<evidence type="ECO:0000313" key="2">
    <source>
        <dbReference type="Proteomes" id="UP000198577"/>
    </source>
</evidence>
<dbReference type="Proteomes" id="UP000198577">
    <property type="component" value="Unassembled WGS sequence"/>
</dbReference>
<keyword evidence="2" id="KW-1185">Reference proteome</keyword>
<protein>
    <submittedName>
        <fullName evidence="1">Uncharacterized protein</fullName>
    </submittedName>
</protein>
<evidence type="ECO:0000313" key="1">
    <source>
        <dbReference type="EMBL" id="SFQ28117.1"/>
    </source>
</evidence>
<name>A0A1I5X906_9FIRM</name>
<dbReference type="RefSeq" id="WP_177206138.1">
    <property type="nucleotide sequence ID" value="NZ_FOXR01000023.1"/>
</dbReference>
<dbReference type="EMBL" id="FOXR01000023">
    <property type="protein sequence ID" value="SFQ28117.1"/>
    <property type="molecule type" value="Genomic_DNA"/>
</dbReference>
<dbReference type="STRING" id="937334.SAMN05444406_12314"/>